<accession>A0ABN2XVA7</accession>
<reference evidence="1 2" key="1">
    <citation type="journal article" date="2019" name="Int. J. Syst. Evol. Microbiol.">
        <title>The Global Catalogue of Microorganisms (GCM) 10K type strain sequencing project: providing services to taxonomists for standard genome sequencing and annotation.</title>
        <authorList>
            <consortium name="The Broad Institute Genomics Platform"/>
            <consortium name="The Broad Institute Genome Sequencing Center for Infectious Disease"/>
            <person name="Wu L."/>
            <person name="Ma J."/>
        </authorList>
    </citation>
    <scope>NUCLEOTIDE SEQUENCE [LARGE SCALE GENOMIC DNA]</scope>
    <source>
        <strain evidence="1 2">JCM 15914</strain>
    </source>
</reference>
<dbReference type="Proteomes" id="UP001500166">
    <property type="component" value="Unassembled WGS sequence"/>
</dbReference>
<proteinExistence type="predicted"/>
<name>A0ABN2XVA7_9MICC</name>
<evidence type="ECO:0000313" key="2">
    <source>
        <dbReference type="Proteomes" id="UP001500166"/>
    </source>
</evidence>
<sequence>MCLSEPGRSLMPMTQPRLAQQTPYGRMYARAEGQDPQVPSITTVIGCESNDLGGWYGYSAAQALAADPQLPDALRDSRRRRALVNHAAKAAERHRDRAAERGDRVHDYCEQLALRAMGQGHRVEQARETLAENQESRFADSADQWWELYRPEPLAAEITVWNSTVGYAGTLDLVARIGGKVCLIDYKTRGTDRNGRVKAPDAKVVTQLVAGLKAEESLVDAATGDWQPWEYSNAEVLMAVAIGDTEALSVQAVPDQLPAHWFKFCALAKVWARSAEIEAAGQQLRAIVPPPLEHNPVGRGAMAVTVDLKEPQNQATEESASQ</sequence>
<gene>
    <name evidence="1" type="ORF">GCM10009824_16130</name>
</gene>
<comment type="caution">
    <text evidence="1">The sequence shown here is derived from an EMBL/GenBank/DDBJ whole genome shotgun (WGS) entry which is preliminary data.</text>
</comment>
<protein>
    <recommendedName>
        <fullName evidence="3">Cytochrome</fullName>
    </recommendedName>
</protein>
<dbReference type="EMBL" id="BAAAQA010000015">
    <property type="protein sequence ID" value="GAA2116975.1"/>
    <property type="molecule type" value="Genomic_DNA"/>
</dbReference>
<evidence type="ECO:0008006" key="3">
    <source>
        <dbReference type="Google" id="ProtNLM"/>
    </source>
</evidence>
<evidence type="ECO:0000313" key="1">
    <source>
        <dbReference type="EMBL" id="GAA2116975.1"/>
    </source>
</evidence>
<organism evidence="1 2">
    <name type="scientific">Kocuria atrinae</name>
    <dbReference type="NCBI Taxonomy" id="592377"/>
    <lineage>
        <taxon>Bacteria</taxon>
        <taxon>Bacillati</taxon>
        <taxon>Actinomycetota</taxon>
        <taxon>Actinomycetes</taxon>
        <taxon>Micrococcales</taxon>
        <taxon>Micrococcaceae</taxon>
        <taxon>Kocuria</taxon>
    </lineage>
</organism>
<keyword evidence="2" id="KW-1185">Reference proteome</keyword>